<dbReference type="AlphaFoldDB" id="A0AAN8JRD5"/>
<evidence type="ECO:0000256" key="1">
    <source>
        <dbReference type="SAM" id="MobiDB-lite"/>
    </source>
</evidence>
<reference evidence="2 3" key="1">
    <citation type="submission" date="2024-01" db="EMBL/GenBank/DDBJ databases">
        <title>The genome of the rayed Mediterranean limpet Patella caerulea (Linnaeus, 1758).</title>
        <authorList>
            <person name="Anh-Thu Weber A."/>
            <person name="Halstead-Nussloch G."/>
        </authorList>
    </citation>
    <scope>NUCLEOTIDE SEQUENCE [LARGE SCALE GENOMIC DNA]</scope>
    <source>
        <strain evidence="2">AATW-2023a</strain>
        <tissue evidence="2">Whole specimen</tissue>
    </source>
</reference>
<evidence type="ECO:0000313" key="2">
    <source>
        <dbReference type="EMBL" id="KAK6178673.1"/>
    </source>
</evidence>
<dbReference type="EMBL" id="JAZGQO010000008">
    <property type="protein sequence ID" value="KAK6178673.1"/>
    <property type="molecule type" value="Genomic_DNA"/>
</dbReference>
<gene>
    <name evidence="2" type="ORF">SNE40_011200</name>
</gene>
<comment type="caution">
    <text evidence="2">The sequence shown here is derived from an EMBL/GenBank/DDBJ whole genome shotgun (WGS) entry which is preliminary data.</text>
</comment>
<sequence length="71" mass="7967">MAKECAEAYYCYGQSLLDLARMETGVLGNALQGVDVDDKDTADETEDKGNEQFENANKLPGKKRQFYQLDL</sequence>
<accession>A0AAN8JRD5</accession>
<keyword evidence="3" id="KW-1185">Reference proteome</keyword>
<proteinExistence type="predicted"/>
<protein>
    <submittedName>
        <fullName evidence="2">Uncharacterized protein</fullName>
    </submittedName>
</protein>
<evidence type="ECO:0000313" key="3">
    <source>
        <dbReference type="Proteomes" id="UP001347796"/>
    </source>
</evidence>
<dbReference type="Proteomes" id="UP001347796">
    <property type="component" value="Unassembled WGS sequence"/>
</dbReference>
<feature type="region of interest" description="Disordered" evidence="1">
    <location>
        <begin position="38"/>
        <end position="57"/>
    </location>
</feature>
<name>A0AAN8JRD5_PATCE</name>
<organism evidence="2 3">
    <name type="scientific">Patella caerulea</name>
    <name type="common">Rayed Mediterranean limpet</name>
    <dbReference type="NCBI Taxonomy" id="87958"/>
    <lineage>
        <taxon>Eukaryota</taxon>
        <taxon>Metazoa</taxon>
        <taxon>Spiralia</taxon>
        <taxon>Lophotrochozoa</taxon>
        <taxon>Mollusca</taxon>
        <taxon>Gastropoda</taxon>
        <taxon>Patellogastropoda</taxon>
        <taxon>Patelloidea</taxon>
        <taxon>Patellidae</taxon>
        <taxon>Patella</taxon>
    </lineage>
</organism>